<sequence>MASLTELSFNWLGFTSAMISNISFTYRSIYSKKAMTGMDSTNVYAYISIIALLFCLPPAILVRRF</sequence>
<evidence type="ECO:0000259" key="6">
    <source>
        <dbReference type="Pfam" id="PF03151"/>
    </source>
</evidence>
<protein>
    <submittedName>
        <fullName evidence="7">Sugar phosphate transporter domain-containing protein</fullName>
    </submittedName>
</protein>
<comment type="caution">
    <text evidence="7">The sequence shown here is derived from an EMBL/GenBank/DDBJ whole genome shotgun (WGS) entry which is preliminary data.</text>
</comment>
<feature type="transmembrane region" description="Helical" evidence="5">
    <location>
        <begin position="43"/>
        <end position="62"/>
    </location>
</feature>
<keyword evidence="2 5" id="KW-0812">Transmembrane</keyword>
<reference evidence="7" key="1">
    <citation type="journal article" date="2017" name="Nature">
        <title>The sunflower genome provides insights into oil metabolism, flowering and Asterid evolution.</title>
        <authorList>
            <person name="Badouin H."/>
            <person name="Gouzy J."/>
            <person name="Grassa C.J."/>
            <person name="Murat F."/>
            <person name="Staton S.E."/>
            <person name="Cottret L."/>
            <person name="Lelandais-Briere C."/>
            <person name="Owens G.L."/>
            <person name="Carrere S."/>
            <person name="Mayjonade B."/>
            <person name="Legrand L."/>
            <person name="Gill N."/>
            <person name="Kane N.C."/>
            <person name="Bowers J.E."/>
            <person name="Hubner S."/>
            <person name="Bellec A."/>
            <person name="Berard A."/>
            <person name="Berges H."/>
            <person name="Blanchet N."/>
            <person name="Boniface M.C."/>
            <person name="Brunel D."/>
            <person name="Catrice O."/>
            <person name="Chaidir N."/>
            <person name="Claudel C."/>
            <person name="Donnadieu C."/>
            <person name="Faraut T."/>
            <person name="Fievet G."/>
            <person name="Helmstetter N."/>
            <person name="King M."/>
            <person name="Knapp S.J."/>
            <person name="Lai Z."/>
            <person name="Le Paslier M.C."/>
            <person name="Lippi Y."/>
            <person name="Lorenzon L."/>
            <person name="Mandel J.R."/>
            <person name="Marage G."/>
            <person name="Marchand G."/>
            <person name="Marquand E."/>
            <person name="Bret-Mestries E."/>
            <person name="Morien E."/>
            <person name="Nambeesan S."/>
            <person name="Nguyen T."/>
            <person name="Pegot-Espagnet P."/>
            <person name="Pouilly N."/>
            <person name="Raftis F."/>
            <person name="Sallet E."/>
            <person name="Schiex T."/>
            <person name="Thomas J."/>
            <person name="Vandecasteele C."/>
            <person name="Vares D."/>
            <person name="Vear F."/>
            <person name="Vautrin S."/>
            <person name="Crespi M."/>
            <person name="Mangin B."/>
            <person name="Burke J.M."/>
            <person name="Salse J."/>
            <person name="Munos S."/>
            <person name="Vincourt P."/>
            <person name="Rieseberg L.H."/>
            <person name="Langlade N.B."/>
        </authorList>
    </citation>
    <scope>NUCLEOTIDE SEQUENCE</scope>
    <source>
        <tissue evidence="7">Leaves</tissue>
    </source>
</reference>
<dbReference type="AlphaFoldDB" id="A0A9K3GY24"/>
<dbReference type="Gramene" id="mRNA:HanXRQr2_Chr17g0831321">
    <property type="protein sequence ID" value="mRNA:HanXRQr2_Chr17g0831321"/>
    <property type="gene ID" value="HanXRQr2_Chr17g0831321"/>
</dbReference>
<accession>A0A9K3GY24</accession>
<evidence type="ECO:0000256" key="2">
    <source>
        <dbReference type="ARBA" id="ARBA00022692"/>
    </source>
</evidence>
<gene>
    <name evidence="7" type="ORF">HanXRQr2_Chr17g0831321</name>
</gene>
<evidence type="ECO:0000313" key="8">
    <source>
        <dbReference type="Proteomes" id="UP000215914"/>
    </source>
</evidence>
<keyword evidence="4 5" id="KW-0472">Membrane</keyword>
<comment type="subcellular location">
    <subcellularLocation>
        <location evidence="1">Membrane</location>
        <topology evidence="1">Multi-pass membrane protein</topology>
    </subcellularLocation>
</comment>
<evidence type="ECO:0000256" key="5">
    <source>
        <dbReference type="SAM" id="Phobius"/>
    </source>
</evidence>
<evidence type="ECO:0000256" key="4">
    <source>
        <dbReference type="ARBA" id="ARBA00023136"/>
    </source>
</evidence>
<dbReference type="GO" id="GO:0016020">
    <property type="term" value="C:membrane"/>
    <property type="evidence" value="ECO:0007669"/>
    <property type="project" value="UniProtKB-SubCell"/>
</dbReference>
<proteinExistence type="predicted"/>
<evidence type="ECO:0000313" key="7">
    <source>
        <dbReference type="EMBL" id="KAF5757824.1"/>
    </source>
</evidence>
<evidence type="ECO:0000256" key="1">
    <source>
        <dbReference type="ARBA" id="ARBA00004141"/>
    </source>
</evidence>
<dbReference type="PANTHER" id="PTHR11132">
    <property type="entry name" value="SOLUTE CARRIER FAMILY 35"/>
    <property type="match status" value="1"/>
</dbReference>
<feature type="domain" description="Sugar phosphate transporter" evidence="6">
    <location>
        <begin position="1"/>
        <end position="63"/>
    </location>
</feature>
<dbReference type="InterPro" id="IPR004853">
    <property type="entry name" value="Sugar_P_trans_dom"/>
</dbReference>
<keyword evidence="8" id="KW-1185">Reference proteome</keyword>
<dbReference type="Pfam" id="PF03151">
    <property type="entry name" value="TPT"/>
    <property type="match status" value="1"/>
</dbReference>
<organism evidence="7 8">
    <name type="scientific">Helianthus annuus</name>
    <name type="common">Common sunflower</name>
    <dbReference type="NCBI Taxonomy" id="4232"/>
    <lineage>
        <taxon>Eukaryota</taxon>
        <taxon>Viridiplantae</taxon>
        <taxon>Streptophyta</taxon>
        <taxon>Embryophyta</taxon>
        <taxon>Tracheophyta</taxon>
        <taxon>Spermatophyta</taxon>
        <taxon>Magnoliopsida</taxon>
        <taxon>eudicotyledons</taxon>
        <taxon>Gunneridae</taxon>
        <taxon>Pentapetalae</taxon>
        <taxon>asterids</taxon>
        <taxon>campanulids</taxon>
        <taxon>Asterales</taxon>
        <taxon>Asteraceae</taxon>
        <taxon>Asteroideae</taxon>
        <taxon>Heliantheae alliance</taxon>
        <taxon>Heliantheae</taxon>
        <taxon>Helianthus</taxon>
    </lineage>
</organism>
<dbReference type="InterPro" id="IPR050186">
    <property type="entry name" value="TPT_transporter"/>
</dbReference>
<name>A0A9K3GY24_HELAN</name>
<evidence type="ECO:0000256" key="3">
    <source>
        <dbReference type="ARBA" id="ARBA00022989"/>
    </source>
</evidence>
<keyword evidence="3 5" id="KW-1133">Transmembrane helix</keyword>
<dbReference type="Proteomes" id="UP000215914">
    <property type="component" value="Unassembled WGS sequence"/>
</dbReference>
<reference evidence="7" key="2">
    <citation type="submission" date="2020-06" db="EMBL/GenBank/DDBJ databases">
        <title>Helianthus annuus Genome sequencing and assembly Release 2.</title>
        <authorList>
            <person name="Gouzy J."/>
            <person name="Langlade N."/>
            <person name="Munos S."/>
        </authorList>
    </citation>
    <scope>NUCLEOTIDE SEQUENCE</scope>
    <source>
        <tissue evidence="7">Leaves</tissue>
    </source>
</reference>
<dbReference type="EMBL" id="MNCJ02000332">
    <property type="protein sequence ID" value="KAF5757824.1"/>
    <property type="molecule type" value="Genomic_DNA"/>
</dbReference>